<dbReference type="NCBIfam" id="TIGR02937">
    <property type="entry name" value="sigma70-ECF"/>
    <property type="match status" value="1"/>
</dbReference>
<keyword evidence="4" id="KW-0804">Transcription</keyword>
<dbReference type="InterPro" id="IPR000792">
    <property type="entry name" value="Tscrpt_reg_LuxR_C"/>
</dbReference>
<dbReference type="InterPro" id="IPR013325">
    <property type="entry name" value="RNA_pol_sigma_r2"/>
</dbReference>
<dbReference type="PANTHER" id="PTHR43133">
    <property type="entry name" value="RNA POLYMERASE ECF-TYPE SIGMA FACTO"/>
    <property type="match status" value="1"/>
</dbReference>
<dbReference type="InterPro" id="IPR036388">
    <property type="entry name" value="WH-like_DNA-bd_sf"/>
</dbReference>
<dbReference type="SUPFAM" id="SSF88946">
    <property type="entry name" value="Sigma2 domain of RNA polymerase sigma factors"/>
    <property type="match status" value="1"/>
</dbReference>
<dbReference type="KEGG" id="psty:BFS30_03940"/>
<evidence type="ECO:0000259" key="5">
    <source>
        <dbReference type="Pfam" id="PF04542"/>
    </source>
</evidence>
<feature type="domain" description="RNA polymerase sigma-70 region 2" evidence="5">
    <location>
        <begin position="28"/>
        <end position="92"/>
    </location>
</feature>
<proteinExistence type="inferred from homology"/>
<dbReference type="InterPro" id="IPR014284">
    <property type="entry name" value="RNA_pol_sigma-70_dom"/>
</dbReference>
<comment type="similarity">
    <text evidence="1">Belongs to the sigma-70 factor family. ECF subfamily.</text>
</comment>
<dbReference type="GO" id="GO:0006352">
    <property type="term" value="P:DNA-templated transcription initiation"/>
    <property type="evidence" value="ECO:0007669"/>
    <property type="project" value="InterPro"/>
</dbReference>
<dbReference type="InterPro" id="IPR014327">
    <property type="entry name" value="RNA_pol_sigma70_bacteroid"/>
</dbReference>
<keyword evidence="2" id="KW-0805">Transcription regulation</keyword>
<name>A0A1D7QCV4_9SPHI</name>
<evidence type="ECO:0000256" key="2">
    <source>
        <dbReference type="ARBA" id="ARBA00023015"/>
    </source>
</evidence>
<dbReference type="PRINTS" id="PR00038">
    <property type="entry name" value="HTHLUXR"/>
</dbReference>
<evidence type="ECO:0000313" key="7">
    <source>
        <dbReference type="EMBL" id="AOM76379.1"/>
    </source>
</evidence>
<dbReference type="NCBIfam" id="TIGR02985">
    <property type="entry name" value="Sig70_bacteroi1"/>
    <property type="match status" value="1"/>
</dbReference>
<gene>
    <name evidence="7" type="ORF">BFS30_03940</name>
</gene>
<reference evidence="7 8" key="1">
    <citation type="submission" date="2016-08" db="EMBL/GenBank/DDBJ databases">
        <authorList>
            <person name="Seilhamer J.J."/>
        </authorList>
    </citation>
    <scope>NUCLEOTIDE SEQUENCE [LARGE SCALE GENOMIC DNA]</scope>
    <source>
        <strain evidence="7 8">DX4</strain>
    </source>
</reference>
<dbReference type="EMBL" id="CP017141">
    <property type="protein sequence ID" value="AOM76379.1"/>
    <property type="molecule type" value="Genomic_DNA"/>
</dbReference>
<evidence type="ECO:0000256" key="4">
    <source>
        <dbReference type="ARBA" id="ARBA00023163"/>
    </source>
</evidence>
<feature type="domain" description="RNA polymerase sigma factor 70 region 4 type 2" evidence="6">
    <location>
        <begin position="123"/>
        <end position="175"/>
    </location>
</feature>
<evidence type="ECO:0000313" key="8">
    <source>
        <dbReference type="Proteomes" id="UP000094313"/>
    </source>
</evidence>
<keyword evidence="8" id="KW-1185">Reference proteome</keyword>
<dbReference type="PANTHER" id="PTHR43133:SF46">
    <property type="entry name" value="RNA POLYMERASE SIGMA-70 FACTOR ECF SUBFAMILY"/>
    <property type="match status" value="1"/>
</dbReference>
<evidence type="ECO:0000256" key="1">
    <source>
        <dbReference type="ARBA" id="ARBA00010641"/>
    </source>
</evidence>
<dbReference type="Proteomes" id="UP000094313">
    <property type="component" value="Chromosome"/>
</dbReference>
<evidence type="ECO:0000256" key="3">
    <source>
        <dbReference type="ARBA" id="ARBA00023082"/>
    </source>
</evidence>
<dbReference type="InterPro" id="IPR007627">
    <property type="entry name" value="RNA_pol_sigma70_r2"/>
</dbReference>
<dbReference type="InterPro" id="IPR013249">
    <property type="entry name" value="RNA_pol_sigma70_r4_t2"/>
</dbReference>
<dbReference type="InterPro" id="IPR039425">
    <property type="entry name" value="RNA_pol_sigma-70-like"/>
</dbReference>
<protein>
    <submittedName>
        <fullName evidence="7">RNA polymerase sigma-70 factor</fullName>
    </submittedName>
</protein>
<dbReference type="Pfam" id="PF08281">
    <property type="entry name" value="Sigma70_r4_2"/>
    <property type="match status" value="1"/>
</dbReference>
<keyword evidence="3" id="KW-0731">Sigma factor</keyword>
<organism evidence="7 8">
    <name type="scientific">Pedobacter steynii</name>
    <dbReference type="NCBI Taxonomy" id="430522"/>
    <lineage>
        <taxon>Bacteria</taxon>
        <taxon>Pseudomonadati</taxon>
        <taxon>Bacteroidota</taxon>
        <taxon>Sphingobacteriia</taxon>
        <taxon>Sphingobacteriales</taxon>
        <taxon>Sphingobacteriaceae</taxon>
        <taxon>Pedobacter</taxon>
    </lineage>
</organism>
<dbReference type="AlphaFoldDB" id="A0A1D7QCV4"/>
<dbReference type="Gene3D" id="1.10.1740.10">
    <property type="match status" value="1"/>
</dbReference>
<dbReference type="RefSeq" id="WP_069378075.1">
    <property type="nucleotide sequence ID" value="NZ_CP017141.1"/>
</dbReference>
<accession>A0A1D7QCV4</accession>
<dbReference type="CDD" id="cd06171">
    <property type="entry name" value="Sigma70_r4"/>
    <property type="match status" value="1"/>
</dbReference>
<sequence>MNRYRSFTDPELTGLLENGDHTAFTEIYNRYWKKLFLVAAHKIKDLEEAEEIVQHIFVSLWNRRDSLKITSSLSAYLSVSVKYRVIKSLDKQYHQQKYTASLGMKGITDDSTQEWLDFLELKERLEKLVCTLPEKCRIVYRMSREEGLSQKKIAEELEISEKTVEAHLGKAIKTLRAGLNQFMTTLL</sequence>
<dbReference type="Pfam" id="PF04542">
    <property type="entry name" value="Sigma70_r2"/>
    <property type="match status" value="1"/>
</dbReference>
<dbReference type="GO" id="GO:0016987">
    <property type="term" value="F:sigma factor activity"/>
    <property type="evidence" value="ECO:0007669"/>
    <property type="project" value="UniProtKB-KW"/>
</dbReference>
<dbReference type="GO" id="GO:0003677">
    <property type="term" value="F:DNA binding"/>
    <property type="evidence" value="ECO:0007669"/>
    <property type="project" value="InterPro"/>
</dbReference>
<dbReference type="InterPro" id="IPR013324">
    <property type="entry name" value="RNA_pol_sigma_r3/r4-like"/>
</dbReference>
<dbReference type="Gene3D" id="1.10.10.10">
    <property type="entry name" value="Winged helix-like DNA-binding domain superfamily/Winged helix DNA-binding domain"/>
    <property type="match status" value="1"/>
</dbReference>
<dbReference type="SUPFAM" id="SSF88659">
    <property type="entry name" value="Sigma3 and sigma4 domains of RNA polymerase sigma factors"/>
    <property type="match status" value="1"/>
</dbReference>
<evidence type="ECO:0000259" key="6">
    <source>
        <dbReference type="Pfam" id="PF08281"/>
    </source>
</evidence>
<dbReference type="OrthoDB" id="1097528at2"/>